<dbReference type="STRING" id="1293597.FC20_GL001325"/>
<feature type="active site" evidence="13">
    <location>
        <position position="121"/>
    </location>
</feature>
<evidence type="ECO:0000256" key="12">
    <source>
        <dbReference type="ARBA" id="ARBA00049244"/>
    </source>
</evidence>
<evidence type="ECO:0000256" key="9">
    <source>
        <dbReference type="ARBA" id="ARBA00022932"/>
    </source>
</evidence>
<dbReference type="Gene3D" id="1.10.150.20">
    <property type="entry name" value="5' to 3' exonuclease, C-terminal subdomain"/>
    <property type="match status" value="1"/>
</dbReference>
<dbReference type="NCBIfam" id="NF002677">
    <property type="entry name" value="PRK02406.1"/>
    <property type="match status" value="1"/>
</dbReference>
<evidence type="ECO:0000256" key="2">
    <source>
        <dbReference type="ARBA" id="ARBA00022457"/>
    </source>
</evidence>
<feature type="binding site" evidence="13">
    <location>
        <position position="20"/>
    </location>
    <ligand>
        <name>Mg(2+)</name>
        <dbReference type="ChEBI" id="CHEBI:18420"/>
    </ligand>
</feature>
<dbReference type="GO" id="GO:0000287">
    <property type="term" value="F:magnesium ion binding"/>
    <property type="evidence" value="ECO:0007669"/>
    <property type="project" value="UniProtKB-UniRule"/>
</dbReference>
<comment type="subcellular location">
    <subcellularLocation>
        <location evidence="13">Cytoplasm</location>
    </subcellularLocation>
</comment>
<comment type="cofactor">
    <cofactor evidence="13">
        <name>Mg(2+)</name>
        <dbReference type="ChEBI" id="CHEBI:18420"/>
    </cofactor>
    <text evidence="13">Binds 2 magnesium ions per subunit.</text>
</comment>
<keyword evidence="13" id="KW-0963">Cytoplasm</keyword>
<evidence type="ECO:0000256" key="10">
    <source>
        <dbReference type="ARBA" id="ARBA00023125"/>
    </source>
</evidence>
<dbReference type="GO" id="GO:0006261">
    <property type="term" value="P:DNA-templated DNA replication"/>
    <property type="evidence" value="ECO:0007669"/>
    <property type="project" value="UniProtKB-UniRule"/>
</dbReference>
<sequence length="372" mass="41856">MADQDFLPQNDYSRRIIHLDMDSFYASVEMRDNPALAEKAVVIAQNPLEHGGHGVVATANYRARKYGVGSAMAAIEAVRRIPPGELVFIPPNFAKYHRVSDQVHQIMHRVTDQVQSVALDEAYLDVTKSKLPDKSPLELASYMQECIFKELHLTSSFGVSYNKFLAKMGSEYAKPFGRTYISPEDAPAFLNRQDIKEFPGIGKKTQAKLRELGVNTGKDLKDFGLDQLLSTFKKAGYYMALHAYGIDLSPVVSSRARKSLGIERTFEPEVYSFDQAENYLLKFCQKVAQELAAKGLVAGVIVLKLRDRNFKTITRRQKLAKPSQDPDLFYQVAKELLDKEPEFVEEGIRLLGVSAGELEAGRYQEINLFEDS</sequence>
<dbReference type="EMBL" id="AZDU01000044">
    <property type="protein sequence ID" value="KRL00441.1"/>
    <property type="molecule type" value="Genomic_DNA"/>
</dbReference>
<dbReference type="Pfam" id="PF00817">
    <property type="entry name" value="IMS"/>
    <property type="match status" value="1"/>
</dbReference>
<evidence type="ECO:0000313" key="15">
    <source>
        <dbReference type="EMBL" id="KRL00441.1"/>
    </source>
</evidence>
<proteinExistence type="inferred from homology"/>
<dbReference type="PANTHER" id="PTHR11076:SF33">
    <property type="entry name" value="DNA POLYMERASE KAPPA"/>
    <property type="match status" value="1"/>
</dbReference>
<dbReference type="InterPro" id="IPR043502">
    <property type="entry name" value="DNA/RNA_pol_sf"/>
</dbReference>
<evidence type="ECO:0000256" key="8">
    <source>
        <dbReference type="ARBA" id="ARBA00022842"/>
    </source>
</evidence>
<dbReference type="InterPro" id="IPR036775">
    <property type="entry name" value="DNA_pol_Y-fam_lit_finger_sf"/>
</dbReference>
<evidence type="ECO:0000259" key="14">
    <source>
        <dbReference type="PROSITE" id="PS50173"/>
    </source>
</evidence>
<keyword evidence="4 13" id="KW-0548">Nucleotidyltransferase</keyword>
<evidence type="ECO:0000313" key="16">
    <source>
        <dbReference type="Proteomes" id="UP000051074"/>
    </source>
</evidence>
<accession>A0A0R1LYH3</accession>
<evidence type="ECO:0000256" key="13">
    <source>
        <dbReference type="HAMAP-Rule" id="MF_01113"/>
    </source>
</evidence>
<feature type="binding site" evidence="13">
    <location>
        <position position="120"/>
    </location>
    <ligand>
        <name>Mg(2+)</name>
        <dbReference type="ChEBI" id="CHEBI:18420"/>
    </ligand>
</feature>
<dbReference type="GO" id="GO:0006281">
    <property type="term" value="P:DNA repair"/>
    <property type="evidence" value="ECO:0007669"/>
    <property type="project" value="UniProtKB-UniRule"/>
</dbReference>
<keyword evidence="11 13" id="KW-0234">DNA repair</keyword>
<dbReference type="EC" id="2.7.7.7" evidence="13"/>
<keyword evidence="9 13" id="KW-0239">DNA-directed DNA polymerase</keyword>
<evidence type="ECO:0000256" key="1">
    <source>
        <dbReference type="ARBA" id="ARBA00010945"/>
    </source>
</evidence>
<comment type="subunit">
    <text evidence="13">Monomer.</text>
</comment>
<dbReference type="PROSITE" id="PS50173">
    <property type="entry name" value="UMUC"/>
    <property type="match status" value="1"/>
</dbReference>
<dbReference type="GO" id="GO:0003887">
    <property type="term" value="F:DNA-directed DNA polymerase activity"/>
    <property type="evidence" value="ECO:0007669"/>
    <property type="project" value="UniProtKB-UniRule"/>
</dbReference>
<keyword evidence="16" id="KW-1185">Reference proteome</keyword>
<dbReference type="Pfam" id="PF11799">
    <property type="entry name" value="IMS_C"/>
    <property type="match status" value="1"/>
</dbReference>
<dbReference type="GO" id="GO:0005829">
    <property type="term" value="C:cytosol"/>
    <property type="evidence" value="ECO:0007669"/>
    <property type="project" value="TreeGrafter"/>
</dbReference>
<gene>
    <name evidence="13" type="primary">dinB</name>
    <name evidence="15" type="ORF">FC20_GL001325</name>
</gene>
<dbReference type="Proteomes" id="UP000051074">
    <property type="component" value="Unassembled WGS sequence"/>
</dbReference>
<dbReference type="InterPro" id="IPR043128">
    <property type="entry name" value="Rev_trsase/Diguanyl_cyclase"/>
</dbReference>
<dbReference type="InterPro" id="IPR024728">
    <property type="entry name" value="PolY_HhH_motif"/>
</dbReference>
<keyword evidence="6 13" id="KW-0479">Metal-binding</keyword>
<dbReference type="GO" id="GO:0042276">
    <property type="term" value="P:error-prone translesion synthesis"/>
    <property type="evidence" value="ECO:0007669"/>
    <property type="project" value="TreeGrafter"/>
</dbReference>
<protein>
    <recommendedName>
        <fullName evidence="13">DNA polymerase IV</fullName>
        <shortName evidence="13">Pol IV</shortName>
        <ecNumber evidence="13">2.7.7.7</ecNumber>
    </recommendedName>
</protein>
<dbReference type="GO" id="GO:0009432">
    <property type="term" value="P:SOS response"/>
    <property type="evidence" value="ECO:0007669"/>
    <property type="project" value="TreeGrafter"/>
</dbReference>
<dbReference type="PANTHER" id="PTHR11076">
    <property type="entry name" value="DNA REPAIR POLYMERASE UMUC / TRANSFERASE FAMILY MEMBER"/>
    <property type="match status" value="1"/>
</dbReference>
<keyword evidence="3 13" id="KW-0808">Transferase</keyword>
<keyword evidence="7 13" id="KW-0227">DNA damage</keyword>
<feature type="domain" description="UmuC" evidence="14">
    <location>
        <begin position="16"/>
        <end position="202"/>
    </location>
</feature>
<dbReference type="Gene3D" id="3.40.1170.60">
    <property type="match status" value="1"/>
</dbReference>
<dbReference type="RefSeq" id="WP_056945366.1">
    <property type="nucleotide sequence ID" value="NZ_AZDU01000044.1"/>
</dbReference>
<dbReference type="GO" id="GO:0003684">
    <property type="term" value="F:damaged DNA binding"/>
    <property type="evidence" value="ECO:0007669"/>
    <property type="project" value="InterPro"/>
</dbReference>
<dbReference type="HAMAP" id="MF_01113">
    <property type="entry name" value="DNApol_IV"/>
    <property type="match status" value="1"/>
</dbReference>
<keyword evidence="10 13" id="KW-0238">DNA-binding</keyword>
<dbReference type="InterPro" id="IPR050116">
    <property type="entry name" value="DNA_polymerase-Y"/>
</dbReference>
<evidence type="ECO:0000256" key="4">
    <source>
        <dbReference type="ARBA" id="ARBA00022695"/>
    </source>
</evidence>
<keyword evidence="2 13" id="KW-0515">Mutator protein</keyword>
<dbReference type="InterPro" id="IPR022880">
    <property type="entry name" value="DNApol_IV"/>
</dbReference>
<dbReference type="Gene3D" id="3.30.70.270">
    <property type="match status" value="1"/>
</dbReference>
<evidence type="ECO:0000256" key="6">
    <source>
        <dbReference type="ARBA" id="ARBA00022723"/>
    </source>
</evidence>
<evidence type="ECO:0000256" key="11">
    <source>
        <dbReference type="ARBA" id="ARBA00023204"/>
    </source>
</evidence>
<dbReference type="Pfam" id="PF11798">
    <property type="entry name" value="IMS_HHH"/>
    <property type="match status" value="1"/>
</dbReference>
<comment type="caution">
    <text evidence="15">The sequence shown here is derived from an EMBL/GenBank/DDBJ whole genome shotgun (WGS) entry which is preliminary data.</text>
</comment>
<reference evidence="15 16" key="1">
    <citation type="journal article" date="2015" name="Genome Announc.">
        <title>Expanding the biotechnology potential of lactobacilli through comparative genomics of 213 strains and associated genera.</title>
        <authorList>
            <person name="Sun Z."/>
            <person name="Harris H.M."/>
            <person name="McCann A."/>
            <person name="Guo C."/>
            <person name="Argimon S."/>
            <person name="Zhang W."/>
            <person name="Yang X."/>
            <person name="Jeffery I.B."/>
            <person name="Cooney J.C."/>
            <person name="Kagawa T.F."/>
            <person name="Liu W."/>
            <person name="Song Y."/>
            <person name="Salvetti E."/>
            <person name="Wrobel A."/>
            <person name="Rasinkangas P."/>
            <person name="Parkhill J."/>
            <person name="Rea M.C."/>
            <person name="O'Sullivan O."/>
            <person name="Ritari J."/>
            <person name="Douillard F.P."/>
            <person name="Paul Ross R."/>
            <person name="Yang R."/>
            <person name="Briner A.E."/>
            <person name="Felis G.E."/>
            <person name="de Vos W.M."/>
            <person name="Barrangou R."/>
            <person name="Klaenhammer T.R."/>
            <person name="Caufield P.W."/>
            <person name="Cui Y."/>
            <person name="Zhang H."/>
            <person name="O'Toole P.W."/>
        </authorList>
    </citation>
    <scope>NUCLEOTIDE SEQUENCE [LARGE SCALE GENOMIC DNA]</scope>
    <source>
        <strain evidence="15 16">DSM 19284</strain>
    </source>
</reference>
<comment type="function">
    <text evidence="13">Poorly processive, error-prone DNA polymerase involved in untargeted mutagenesis. Copies undamaged DNA at stalled replication forks, which arise in vivo from mismatched or misaligned primer ends. These misaligned primers can be extended by PolIV. Exhibits no 3'-5' exonuclease (proofreading) activity. May be involved in translesional synthesis, in conjunction with the beta clamp from PolIII.</text>
</comment>
<feature type="site" description="Substrate discrimination" evidence="13">
    <location>
        <position position="25"/>
    </location>
</feature>
<dbReference type="SUPFAM" id="SSF100879">
    <property type="entry name" value="Lesion bypass DNA polymerase (Y-family), little finger domain"/>
    <property type="match status" value="1"/>
</dbReference>
<dbReference type="InterPro" id="IPR017961">
    <property type="entry name" value="DNA_pol_Y-fam_little_finger"/>
</dbReference>
<dbReference type="AlphaFoldDB" id="A0A0R1LYH3"/>
<dbReference type="Gene3D" id="3.30.1490.100">
    <property type="entry name" value="DNA polymerase, Y-family, little finger domain"/>
    <property type="match status" value="1"/>
</dbReference>
<comment type="similarity">
    <text evidence="1 13">Belongs to the DNA polymerase type-Y family.</text>
</comment>
<dbReference type="FunFam" id="3.30.1490.100:FF:000004">
    <property type="entry name" value="DNA polymerase IV"/>
    <property type="match status" value="1"/>
</dbReference>
<evidence type="ECO:0000256" key="5">
    <source>
        <dbReference type="ARBA" id="ARBA00022705"/>
    </source>
</evidence>
<dbReference type="PATRIC" id="fig|1293597.4.peg.1411"/>
<organism evidence="15 16">
    <name type="scientific">Lactobacillus equicursoris DSM 19284 = JCM 14600 = CIP 110162</name>
    <dbReference type="NCBI Taxonomy" id="1293597"/>
    <lineage>
        <taxon>Bacteria</taxon>
        <taxon>Bacillati</taxon>
        <taxon>Bacillota</taxon>
        <taxon>Bacilli</taxon>
        <taxon>Lactobacillales</taxon>
        <taxon>Lactobacillaceae</taxon>
        <taxon>Lactobacillus</taxon>
    </lineage>
</organism>
<keyword evidence="5 13" id="KW-0235">DNA replication</keyword>
<dbReference type="SUPFAM" id="SSF56672">
    <property type="entry name" value="DNA/RNA polymerases"/>
    <property type="match status" value="1"/>
</dbReference>
<dbReference type="InterPro" id="IPR001126">
    <property type="entry name" value="UmuC"/>
</dbReference>
<name>A0A0R1LYH3_9LACO</name>
<comment type="catalytic activity">
    <reaction evidence="12 13">
        <text>DNA(n) + a 2'-deoxyribonucleoside 5'-triphosphate = DNA(n+1) + diphosphate</text>
        <dbReference type="Rhea" id="RHEA:22508"/>
        <dbReference type="Rhea" id="RHEA-COMP:17339"/>
        <dbReference type="Rhea" id="RHEA-COMP:17340"/>
        <dbReference type="ChEBI" id="CHEBI:33019"/>
        <dbReference type="ChEBI" id="CHEBI:61560"/>
        <dbReference type="ChEBI" id="CHEBI:173112"/>
        <dbReference type="EC" id="2.7.7.7"/>
    </reaction>
</comment>
<dbReference type="CDD" id="cd03586">
    <property type="entry name" value="PolY_Pol_IV_kappa"/>
    <property type="match status" value="1"/>
</dbReference>
<keyword evidence="8 13" id="KW-0460">Magnesium</keyword>
<evidence type="ECO:0000256" key="3">
    <source>
        <dbReference type="ARBA" id="ARBA00022679"/>
    </source>
</evidence>
<evidence type="ECO:0000256" key="7">
    <source>
        <dbReference type="ARBA" id="ARBA00022763"/>
    </source>
</evidence>